<keyword evidence="2" id="KW-1185">Reference proteome</keyword>
<name>A0A430HJY4_9BURK</name>
<evidence type="ECO:0000313" key="2">
    <source>
        <dbReference type="Proteomes" id="UP000278085"/>
    </source>
</evidence>
<dbReference type="EMBL" id="RXLQ01000008">
    <property type="protein sequence ID" value="RSZ57799.1"/>
    <property type="molecule type" value="Genomic_DNA"/>
</dbReference>
<dbReference type="OrthoDB" id="9255994at2"/>
<protein>
    <submittedName>
        <fullName evidence="1">Uncharacterized protein</fullName>
    </submittedName>
</protein>
<organism evidence="1 2">
    <name type="scientific">Massilia atriviolacea</name>
    <dbReference type="NCBI Taxonomy" id="2495579"/>
    <lineage>
        <taxon>Bacteria</taxon>
        <taxon>Pseudomonadati</taxon>
        <taxon>Pseudomonadota</taxon>
        <taxon>Betaproteobacteria</taxon>
        <taxon>Burkholderiales</taxon>
        <taxon>Oxalobacteraceae</taxon>
        <taxon>Telluria group</taxon>
        <taxon>Massilia</taxon>
    </lineage>
</organism>
<dbReference type="Proteomes" id="UP000278085">
    <property type="component" value="Unassembled WGS sequence"/>
</dbReference>
<accession>A0A430HJY4</accession>
<sequence>MKQKMRALHQKLDLVTYALDKVIRFKLNFHPDPGDEGIAVPIPIMYRFYHVGRAYDLHQLKNFIPTGSSAVDFISMKLLAAELEAVGELIDDPVLKYYGDQLIQYISGTAVDSKSRMIVSA</sequence>
<comment type="caution">
    <text evidence="1">The sequence shown here is derived from an EMBL/GenBank/DDBJ whole genome shotgun (WGS) entry which is preliminary data.</text>
</comment>
<reference evidence="1 2" key="1">
    <citation type="submission" date="2018-12" db="EMBL/GenBank/DDBJ databases">
        <authorList>
            <person name="Yang E."/>
        </authorList>
    </citation>
    <scope>NUCLEOTIDE SEQUENCE [LARGE SCALE GENOMIC DNA]</scope>
    <source>
        <strain evidence="1 2">SOD</strain>
    </source>
</reference>
<proteinExistence type="predicted"/>
<gene>
    <name evidence="1" type="ORF">EJB06_15825</name>
</gene>
<evidence type="ECO:0000313" key="1">
    <source>
        <dbReference type="EMBL" id="RSZ57799.1"/>
    </source>
</evidence>
<dbReference type="RefSeq" id="WP_126075012.1">
    <property type="nucleotide sequence ID" value="NZ_CP051166.1"/>
</dbReference>
<dbReference type="AlphaFoldDB" id="A0A430HJY4"/>